<feature type="transmembrane region" description="Helical" evidence="7">
    <location>
        <begin position="50"/>
        <end position="68"/>
    </location>
</feature>
<dbReference type="PROSITE" id="PS50850">
    <property type="entry name" value="MFS"/>
    <property type="match status" value="1"/>
</dbReference>
<dbReference type="Proteomes" id="UP000214975">
    <property type="component" value="Chromosome"/>
</dbReference>
<feature type="transmembrane region" description="Helical" evidence="7">
    <location>
        <begin position="80"/>
        <end position="100"/>
    </location>
</feature>
<evidence type="ECO:0000256" key="5">
    <source>
        <dbReference type="ARBA" id="ARBA00022989"/>
    </source>
</evidence>
<feature type="transmembrane region" description="Helical" evidence="7">
    <location>
        <begin position="352"/>
        <end position="369"/>
    </location>
</feature>
<protein>
    <submittedName>
        <fullName evidence="9">Drug resistance transporter, EmrB/QacA subfamily</fullName>
    </submittedName>
</protein>
<comment type="subcellular location">
    <subcellularLocation>
        <location evidence="1">Cell membrane</location>
        <topology evidence="1">Multi-pass membrane protein</topology>
    </subcellularLocation>
</comment>
<dbReference type="InterPro" id="IPR020846">
    <property type="entry name" value="MFS_dom"/>
</dbReference>
<feature type="transmembrane region" description="Helical" evidence="7">
    <location>
        <begin position="300"/>
        <end position="320"/>
    </location>
</feature>
<keyword evidence="5 7" id="KW-1133">Transmembrane helix</keyword>
<dbReference type="AlphaFoldDB" id="A0A223I1N6"/>
<evidence type="ECO:0000256" key="7">
    <source>
        <dbReference type="SAM" id="Phobius"/>
    </source>
</evidence>
<dbReference type="Gene3D" id="1.20.1720.10">
    <property type="entry name" value="Multidrug resistance protein D"/>
    <property type="match status" value="1"/>
</dbReference>
<feature type="transmembrane region" description="Helical" evidence="7">
    <location>
        <begin position="166"/>
        <end position="185"/>
    </location>
</feature>
<evidence type="ECO:0000256" key="1">
    <source>
        <dbReference type="ARBA" id="ARBA00004651"/>
    </source>
</evidence>
<dbReference type="GO" id="GO:0005886">
    <property type="term" value="C:plasma membrane"/>
    <property type="evidence" value="ECO:0007669"/>
    <property type="project" value="UniProtKB-SubCell"/>
</dbReference>
<feature type="transmembrane region" description="Helical" evidence="7">
    <location>
        <begin position="220"/>
        <end position="244"/>
    </location>
</feature>
<proteinExistence type="predicted"/>
<evidence type="ECO:0000313" key="10">
    <source>
        <dbReference type="Proteomes" id="UP000214975"/>
    </source>
</evidence>
<dbReference type="EMBL" id="CP016893">
    <property type="protein sequence ID" value="AST58638.1"/>
    <property type="molecule type" value="Genomic_DNA"/>
</dbReference>
<evidence type="ECO:0000313" key="9">
    <source>
        <dbReference type="EMBL" id="AST58638.1"/>
    </source>
</evidence>
<dbReference type="PRINTS" id="PR01036">
    <property type="entry name" value="TCRTETB"/>
</dbReference>
<dbReference type="Gene3D" id="1.20.1250.20">
    <property type="entry name" value="MFS general substrate transporter like domains"/>
    <property type="match status" value="1"/>
</dbReference>
<dbReference type="PANTHER" id="PTHR42718">
    <property type="entry name" value="MAJOR FACILITATOR SUPERFAMILY MULTIDRUG TRANSPORTER MFSC"/>
    <property type="match status" value="1"/>
</dbReference>
<evidence type="ECO:0000256" key="3">
    <source>
        <dbReference type="ARBA" id="ARBA00022475"/>
    </source>
</evidence>
<organism evidence="9 10">
    <name type="scientific">Thermoanaerobacterium thermosaccharolyticum</name>
    <name type="common">Clostridium thermosaccharolyticum</name>
    <dbReference type="NCBI Taxonomy" id="1517"/>
    <lineage>
        <taxon>Bacteria</taxon>
        <taxon>Bacillati</taxon>
        <taxon>Bacillota</taxon>
        <taxon>Clostridia</taxon>
        <taxon>Thermoanaerobacterales</taxon>
        <taxon>Thermoanaerobacteraceae</taxon>
        <taxon>Thermoanaerobacterium</taxon>
    </lineage>
</organism>
<reference evidence="9 10" key="1">
    <citation type="submission" date="2016-08" db="EMBL/GenBank/DDBJ databases">
        <title>A novel genetic cassette of butanologenic Thermoanaerobacterium thermosaccharolyticum that directly convert cellulose to butanol.</title>
        <authorList>
            <person name="Li T."/>
            <person name="He J."/>
        </authorList>
    </citation>
    <scope>NUCLEOTIDE SEQUENCE [LARGE SCALE GENOMIC DNA]</scope>
    <source>
        <strain evidence="9 10">TG57</strain>
    </source>
</reference>
<name>A0A223I1N6_THETR</name>
<dbReference type="CDD" id="cd17321">
    <property type="entry name" value="MFS_MMR_MDR_like"/>
    <property type="match status" value="1"/>
</dbReference>
<gene>
    <name evidence="9" type="ORF">Thert_02818</name>
</gene>
<keyword evidence="4 7" id="KW-0812">Transmembrane</keyword>
<dbReference type="PANTHER" id="PTHR42718:SF46">
    <property type="entry name" value="BLR6921 PROTEIN"/>
    <property type="match status" value="1"/>
</dbReference>
<dbReference type="NCBIfam" id="TIGR00711">
    <property type="entry name" value="efflux_EmrB"/>
    <property type="match status" value="1"/>
</dbReference>
<dbReference type="GO" id="GO:0022857">
    <property type="term" value="F:transmembrane transporter activity"/>
    <property type="evidence" value="ECO:0007669"/>
    <property type="project" value="InterPro"/>
</dbReference>
<dbReference type="InterPro" id="IPR011701">
    <property type="entry name" value="MFS"/>
</dbReference>
<dbReference type="Pfam" id="PF07690">
    <property type="entry name" value="MFS_1"/>
    <property type="match status" value="2"/>
</dbReference>
<dbReference type="InterPro" id="IPR036259">
    <property type="entry name" value="MFS_trans_sf"/>
</dbReference>
<feature type="transmembrane region" description="Helical" evidence="7">
    <location>
        <begin position="139"/>
        <end position="160"/>
    </location>
</feature>
<feature type="transmembrane region" description="Helical" evidence="7">
    <location>
        <begin position="106"/>
        <end position="127"/>
    </location>
</feature>
<feature type="transmembrane region" description="Helical" evidence="7">
    <location>
        <begin position="197"/>
        <end position="214"/>
    </location>
</feature>
<evidence type="ECO:0000259" key="8">
    <source>
        <dbReference type="PROSITE" id="PS50850"/>
    </source>
</evidence>
<accession>A0A223I1N6</accession>
<evidence type="ECO:0000256" key="2">
    <source>
        <dbReference type="ARBA" id="ARBA00022448"/>
    </source>
</evidence>
<evidence type="ECO:0000256" key="6">
    <source>
        <dbReference type="ARBA" id="ARBA00023136"/>
    </source>
</evidence>
<feature type="domain" description="Major facilitator superfamily (MFS) profile" evidence="8">
    <location>
        <begin position="11"/>
        <end position="460"/>
    </location>
</feature>
<feature type="transmembrane region" description="Helical" evidence="7">
    <location>
        <begin position="432"/>
        <end position="454"/>
    </location>
</feature>
<feature type="transmembrane region" description="Helical" evidence="7">
    <location>
        <begin position="390"/>
        <end position="412"/>
    </location>
</feature>
<feature type="transmembrane region" description="Helical" evidence="7">
    <location>
        <begin position="265"/>
        <end position="288"/>
    </location>
</feature>
<feature type="transmembrane region" description="Helical" evidence="7">
    <location>
        <begin position="327"/>
        <end position="346"/>
    </location>
</feature>
<evidence type="ECO:0000256" key="4">
    <source>
        <dbReference type="ARBA" id="ARBA00022692"/>
    </source>
</evidence>
<dbReference type="SUPFAM" id="SSF103473">
    <property type="entry name" value="MFS general substrate transporter"/>
    <property type="match status" value="1"/>
</dbReference>
<sequence length="469" mass="50968">MEKLRTNKWIILSAVLIGTVMGPIDGSVTNIAMPQLAKIFHTDITTTSWISMTYLLMLSSLMLTFGRLGDMVGYKKLYQYGLITFSVTSAILSMSNNIYMLIVVRAFQAVGAGMLMSMAPAIITATFPPNERGKALGFNAMAVSIGLSIGPTLGGFLLTYLGWRSIFYINIPIGIIGFIWAQIVVPDNKGVPEKFDPLGAMSAFIFLTGLLLFISEGGTWGWTSIPSMISLATFIVFFIIFIIIENKLQFPMLDLSLFKIRLFTFGNLSTLINFMAQNTMTFLTPFLLQKIGYSTDVSGIIMTSFPLIMLVVAPLSGVLSDRYGAQILSTIGALITATALFSMSTLNLHSSMTSIMLRLGLFGVGNGIFQTPNNSSVMGSVSKNRLGIASAFLATMRNAGMVLGIAMGSAIFTNRQMFYESLKINSNSAFLFGLRDAYIVAGVLSIICALTSLVRDKINKKNNLEKDGV</sequence>
<keyword evidence="3" id="KW-1003">Cell membrane</keyword>
<keyword evidence="2" id="KW-0813">Transport</keyword>
<dbReference type="RefSeq" id="WP_094397844.1">
    <property type="nucleotide sequence ID" value="NZ_CP016893.1"/>
</dbReference>
<dbReference type="InterPro" id="IPR004638">
    <property type="entry name" value="EmrB-like"/>
</dbReference>
<keyword evidence="6 7" id="KW-0472">Membrane</keyword>